<dbReference type="InterPro" id="IPR029069">
    <property type="entry name" value="HotDog_dom_sf"/>
</dbReference>
<protein>
    <recommendedName>
        <fullName evidence="17">Acyl-coenzyme A thioesterase THEM4</fullName>
        <ecNumber evidence="16">3.1.2.2</ecNumber>
    </recommendedName>
    <alternativeName>
        <fullName evidence="18">Thioesterase superfamily member 4</fullName>
    </alternativeName>
</protein>
<comment type="catalytic activity">
    <reaction evidence="21">
        <text>decanoyl-CoA + H2O = decanoate + CoA + H(+)</text>
        <dbReference type="Rhea" id="RHEA:40059"/>
        <dbReference type="ChEBI" id="CHEBI:15377"/>
        <dbReference type="ChEBI" id="CHEBI:15378"/>
        <dbReference type="ChEBI" id="CHEBI:27689"/>
        <dbReference type="ChEBI" id="CHEBI:57287"/>
        <dbReference type="ChEBI" id="CHEBI:61430"/>
    </reaction>
    <physiologicalReaction direction="left-to-right" evidence="21">
        <dbReference type="Rhea" id="RHEA:40060"/>
    </physiologicalReaction>
</comment>
<dbReference type="GO" id="GO:0005737">
    <property type="term" value="C:cytoplasm"/>
    <property type="evidence" value="ECO:0007669"/>
    <property type="project" value="UniProtKB-SubCell"/>
</dbReference>
<dbReference type="GO" id="GO:0016787">
    <property type="term" value="F:hydrolase activity"/>
    <property type="evidence" value="ECO:0007669"/>
    <property type="project" value="UniProtKB-KW"/>
</dbReference>
<evidence type="ECO:0000313" key="26">
    <source>
        <dbReference type="Proteomes" id="UP000052020"/>
    </source>
</evidence>
<dbReference type="EMBL" id="LIZY01000110">
    <property type="protein sequence ID" value="KPJ62603.1"/>
    <property type="molecule type" value="Genomic_DNA"/>
</dbReference>
<name>A0A0S7XK32_9BACT</name>
<evidence type="ECO:0000259" key="24">
    <source>
        <dbReference type="Pfam" id="PF03061"/>
    </source>
</evidence>
<comment type="catalytic activity">
    <reaction evidence="20">
        <text>hexadecanoyl-CoA + H2O = hexadecanoate + CoA + H(+)</text>
        <dbReference type="Rhea" id="RHEA:16645"/>
        <dbReference type="ChEBI" id="CHEBI:7896"/>
        <dbReference type="ChEBI" id="CHEBI:15377"/>
        <dbReference type="ChEBI" id="CHEBI:15378"/>
        <dbReference type="ChEBI" id="CHEBI:57287"/>
        <dbReference type="ChEBI" id="CHEBI:57379"/>
        <dbReference type="EC" id="3.1.2.2"/>
    </reaction>
    <physiologicalReaction direction="left-to-right" evidence="20">
        <dbReference type="Rhea" id="RHEA:16646"/>
    </physiologicalReaction>
</comment>
<evidence type="ECO:0000256" key="8">
    <source>
        <dbReference type="ARBA" id="ARBA00022832"/>
    </source>
</evidence>
<dbReference type="GO" id="GO:0006631">
    <property type="term" value="P:fatty acid metabolic process"/>
    <property type="evidence" value="ECO:0007669"/>
    <property type="project" value="UniProtKB-KW"/>
</dbReference>
<evidence type="ECO:0000256" key="23">
    <source>
        <dbReference type="ARBA" id="ARBA00048180"/>
    </source>
</evidence>
<dbReference type="Proteomes" id="UP000052020">
    <property type="component" value="Unassembled WGS sequence"/>
</dbReference>
<dbReference type="InterPro" id="IPR052365">
    <property type="entry name" value="THEM4/THEM5_acyl-CoA_thioest"/>
</dbReference>
<evidence type="ECO:0000256" key="1">
    <source>
        <dbReference type="ARBA" id="ARBA00004170"/>
    </source>
</evidence>
<sequence>MRVEDDGWCFACGEHNPIGLRLEFQFRGDDYVARFRVQPEHAGYAGILHGGIMATLLDESMSRLLWVQGYRVLTGRLTVQYRTPVPIGSEIEVRGRIESVRRAGGIVQTSASATVGEQVVAEATALSAPPAEAVDDSE</sequence>
<keyword evidence="6" id="KW-0053">Apoptosis</keyword>
<dbReference type="InterPro" id="IPR006683">
    <property type="entry name" value="Thioestr_dom"/>
</dbReference>
<keyword evidence="9" id="KW-0809">Transit peptide</keyword>
<evidence type="ECO:0000313" key="25">
    <source>
        <dbReference type="EMBL" id="KPJ62603.1"/>
    </source>
</evidence>
<keyword evidence="11" id="KW-0472">Membrane</keyword>
<keyword evidence="7" id="KW-0378">Hydrolase</keyword>
<comment type="catalytic activity">
    <reaction evidence="13">
        <text>(5Z,8Z,11Z,14Z)-eicosatetraenoyl-CoA + H2O = (5Z,8Z,11Z,14Z)-eicosatetraenoate + CoA + H(+)</text>
        <dbReference type="Rhea" id="RHEA:40151"/>
        <dbReference type="ChEBI" id="CHEBI:15377"/>
        <dbReference type="ChEBI" id="CHEBI:15378"/>
        <dbReference type="ChEBI" id="CHEBI:32395"/>
        <dbReference type="ChEBI" id="CHEBI:57287"/>
        <dbReference type="ChEBI" id="CHEBI:57368"/>
    </reaction>
    <physiologicalReaction direction="left-to-right" evidence="13">
        <dbReference type="Rhea" id="RHEA:40152"/>
    </physiologicalReaction>
</comment>
<evidence type="ECO:0000256" key="19">
    <source>
        <dbReference type="ARBA" id="ARBA00047588"/>
    </source>
</evidence>
<evidence type="ECO:0000256" key="16">
    <source>
        <dbReference type="ARBA" id="ARBA00038848"/>
    </source>
</evidence>
<evidence type="ECO:0000256" key="20">
    <source>
        <dbReference type="ARBA" id="ARBA00047734"/>
    </source>
</evidence>
<dbReference type="CDD" id="cd03443">
    <property type="entry name" value="PaaI_thioesterase"/>
    <property type="match status" value="1"/>
</dbReference>
<keyword evidence="10" id="KW-0443">Lipid metabolism</keyword>
<comment type="catalytic activity">
    <reaction evidence="19">
        <text>octanoyl-CoA + H2O = octanoate + CoA + H(+)</text>
        <dbReference type="Rhea" id="RHEA:30143"/>
        <dbReference type="ChEBI" id="CHEBI:15377"/>
        <dbReference type="ChEBI" id="CHEBI:15378"/>
        <dbReference type="ChEBI" id="CHEBI:25646"/>
        <dbReference type="ChEBI" id="CHEBI:57287"/>
        <dbReference type="ChEBI" id="CHEBI:57386"/>
    </reaction>
    <physiologicalReaction direction="left-to-right" evidence="19">
        <dbReference type="Rhea" id="RHEA:30144"/>
    </physiologicalReaction>
</comment>
<accession>A0A0S7XK32</accession>
<dbReference type="Pfam" id="PF03061">
    <property type="entry name" value="4HBT"/>
    <property type="match status" value="1"/>
</dbReference>
<dbReference type="EC" id="3.1.2.2" evidence="16"/>
<comment type="subcellular location">
    <subcellularLocation>
        <location evidence="3">Cell projection</location>
        <location evidence="3">Ruffle membrane</location>
    </subcellularLocation>
    <subcellularLocation>
        <location evidence="2">Cytoplasm</location>
    </subcellularLocation>
    <subcellularLocation>
        <location evidence="1">Membrane</location>
        <topology evidence="1">Peripheral membrane protein</topology>
    </subcellularLocation>
</comment>
<evidence type="ECO:0000256" key="18">
    <source>
        <dbReference type="ARBA" id="ARBA00043210"/>
    </source>
</evidence>
<keyword evidence="12" id="KW-0966">Cell projection</keyword>
<evidence type="ECO:0000256" key="6">
    <source>
        <dbReference type="ARBA" id="ARBA00022703"/>
    </source>
</evidence>
<keyword evidence="5" id="KW-0963">Cytoplasm</keyword>
<evidence type="ECO:0000256" key="4">
    <source>
        <dbReference type="ARBA" id="ARBA00022475"/>
    </source>
</evidence>
<dbReference type="PANTHER" id="PTHR12418:SF19">
    <property type="entry name" value="ACYL-COENZYME A THIOESTERASE THEM4"/>
    <property type="match status" value="1"/>
</dbReference>
<evidence type="ECO:0000256" key="9">
    <source>
        <dbReference type="ARBA" id="ARBA00022946"/>
    </source>
</evidence>
<comment type="catalytic activity">
    <reaction evidence="23">
        <text>tetradecanoyl-CoA + H2O = tetradecanoate + CoA + H(+)</text>
        <dbReference type="Rhea" id="RHEA:40119"/>
        <dbReference type="ChEBI" id="CHEBI:15377"/>
        <dbReference type="ChEBI" id="CHEBI:15378"/>
        <dbReference type="ChEBI" id="CHEBI:30807"/>
        <dbReference type="ChEBI" id="CHEBI:57287"/>
        <dbReference type="ChEBI" id="CHEBI:57385"/>
    </reaction>
    <physiologicalReaction direction="left-to-right" evidence="23">
        <dbReference type="Rhea" id="RHEA:40120"/>
    </physiologicalReaction>
</comment>
<comment type="caution">
    <text evidence="25">The sequence shown here is derived from an EMBL/GenBank/DDBJ whole genome shotgun (WGS) entry which is preliminary data.</text>
</comment>
<evidence type="ECO:0000256" key="12">
    <source>
        <dbReference type="ARBA" id="ARBA00023273"/>
    </source>
</evidence>
<evidence type="ECO:0000256" key="5">
    <source>
        <dbReference type="ARBA" id="ARBA00022490"/>
    </source>
</evidence>
<dbReference type="SUPFAM" id="SSF54637">
    <property type="entry name" value="Thioesterase/thiol ester dehydrase-isomerase"/>
    <property type="match status" value="1"/>
</dbReference>
<dbReference type="Gene3D" id="3.10.129.10">
    <property type="entry name" value="Hotdog Thioesterase"/>
    <property type="match status" value="1"/>
</dbReference>
<evidence type="ECO:0000256" key="21">
    <source>
        <dbReference type="ARBA" id="ARBA00047969"/>
    </source>
</evidence>
<evidence type="ECO:0000256" key="2">
    <source>
        <dbReference type="ARBA" id="ARBA00004496"/>
    </source>
</evidence>
<organism evidence="25 26">
    <name type="scientific">candidate division KD3-62 bacterium DG_56</name>
    <dbReference type="NCBI Taxonomy" id="1704032"/>
    <lineage>
        <taxon>Bacteria</taxon>
        <taxon>candidate division KD3-62</taxon>
    </lineage>
</organism>
<evidence type="ECO:0000256" key="17">
    <source>
        <dbReference type="ARBA" id="ARBA00040123"/>
    </source>
</evidence>
<evidence type="ECO:0000256" key="22">
    <source>
        <dbReference type="ARBA" id="ARBA00048074"/>
    </source>
</evidence>
<evidence type="ECO:0000256" key="10">
    <source>
        <dbReference type="ARBA" id="ARBA00023098"/>
    </source>
</evidence>
<comment type="catalytic activity">
    <reaction evidence="14">
        <text>(9Z)-octadecenoyl-CoA + H2O = (9Z)-octadecenoate + CoA + H(+)</text>
        <dbReference type="Rhea" id="RHEA:40139"/>
        <dbReference type="ChEBI" id="CHEBI:15377"/>
        <dbReference type="ChEBI" id="CHEBI:15378"/>
        <dbReference type="ChEBI" id="CHEBI:30823"/>
        <dbReference type="ChEBI" id="CHEBI:57287"/>
        <dbReference type="ChEBI" id="CHEBI:57387"/>
    </reaction>
    <physiologicalReaction direction="left-to-right" evidence="14">
        <dbReference type="Rhea" id="RHEA:40140"/>
    </physiologicalReaction>
</comment>
<evidence type="ECO:0000256" key="11">
    <source>
        <dbReference type="ARBA" id="ARBA00023136"/>
    </source>
</evidence>
<dbReference type="AlphaFoldDB" id="A0A0S7XK32"/>
<comment type="similarity">
    <text evidence="15">Belongs to the THEM4/THEM5 thioesterase family.</text>
</comment>
<reference evidence="25 26" key="1">
    <citation type="journal article" date="2015" name="Microbiome">
        <title>Genomic resolution of linkages in carbon, nitrogen, and sulfur cycling among widespread estuary sediment bacteria.</title>
        <authorList>
            <person name="Baker B.J."/>
            <person name="Lazar C.S."/>
            <person name="Teske A.P."/>
            <person name="Dick G.J."/>
        </authorList>
    </citation>
    <scope>NUCLEOTIDE SEQUENCE [LARGE SCALE GENOMIC DNA]</scope>
    <source>
        <strain evidence="25">DG_56</strain>
    </source>
</reference>
<dbReference type="PANTHER" id="PTHR12418">
    <property type="entry name" value="ACYL-COENZYME A THIOESTERASE THEM4"/>
    <property type="match status" value="1"/>
</dbReference>
<evidence type="ECO:0000256" key="15">
    <source>
        <dbReference type="ARBA" id="ARBA00038456"/>
    </source>
</evidence>
<proteinExistence type="inferred from homology"/>
<evidence type="ECO:0000256" key="13">
    <source>
        <dbReference type="ARBA" id="ARBA00035852"/>
    </source>
</evidence>
<evidence type="ECO:0000256" key="7">
    <source>
        <dbReference type="ARBA" id="ARBA00022801"/>
    </source>
</evidence>
<keyword evidence="4" id="KW-1003">Cell membrane</keyword>
<evidence type="ECO:0000256" key="3">
    <source>
        <dbReference type="ARBA" id="ARBA00004632"/>
    </source>
</evidence>
<feature type="domain" description="Thioesterase" evidence="24">
    <location>
        <begin position="46"/>
        <end position="103"/>
    </location>
</feature>
<comment type="catalytic activity">
    <reaction evidence="22">
        <text>dodecanoyl-CoA + H2O = dodecanoate + CoA + H(+)</text>
        <dbReference type="Rhea" id="RHEA:30135"/>
        <dbReference type="ChEBI" id="CHEBI:15377"/>
        <dbReference type="ChEBI" id="CHEBI:15378"/>
        <dbReference type="ChEBI" id="CHEBI:18262"/>
        <dbReference type="ChEBI" id="CHEBI:57287"/>
        <dbReference type="ChEBI" id="CHEBI:57375"/>
    </reaction>
    <physiologicalReaction direction="left-to-right" evidence="22">
        <dbReference type="Rhea" id="RHEA:30136"/>
    </physiologicalReaction>
</comment>
<keyword evidence="8" id="KW-0276">Fatty acid metabolism</keyword>
<gene>
    <name evidence="25" type="ORF">AMK68_04710</name>
</gene>
<evidence type="ECO:0000256" key="14">
    <source>
        <dbReference type="ARBA" id="ARBA00037002"/>
    </source>
</evidence>
<dbReference type="GO" id="GO:0016020">
    <property type="term" value="C:membrane"/>
    <property type="evidence" value="ECO:0007669"/>
    <property type="project" value="UniProtKB-SubCell"/>
</dbReference>